<dbReference type="CDD" id="cd00082">
    <property type="entry name" value="HisKA"/>
    <property type="match status" value="1"/>
</dbReference>
<evidence type="ECO:0000256" key="8">
    <source>
        <dbReference type="ARBA" id="ARBA00022989"/>
    </source>
</evidence>
<evidence type="ECO:0000256" key="5">
    <source>
        <dbReference type="ARBA" id="ARBA00022679"/>
    </source>
</evidence>
<keyword evidence="13" id="KW-1185">Reference proteome</keyword>
<keyword evidence="7 12" id="KW-0418">Kinase</keyword>
<accession>A0ABX5THT3</accession>
<dbReference type="PANTHER" id="PTHR45528">
    <property type="entry name" value="SENSOR HISTIDINE KINASE CPXA"/>
    <property type="match status" value="1"/>
</dbReference>
<dbReference type="SMART" id="SM00388">
    <property type="entry name" value="HisKA"/>
    <property type="match status" value="1"/>
</dbReference>
<evidence type="ECO:0000256" key="2">
    <source>
        <dbReference type="ARBA" id="ARBA00004141"/>
    </source>
</evidence>
<feature type="domain" description="Histidine kinase" evidence="11">
    <location>
        <begin position="175"/>
        <end position="371"/>
    </location>
</feature>
<comment type="subcellular location">
    <subcellularLocation>
        <location evidence="2">Membrane</location>
        <topology evidence="2">Multi-pass membrane protein</topology>
    </subcellularLocation>
</comment>
<dbReference type="Gene3D" id="3.30.565.10">
    <property type="entry name" value="Histidine kinase-like ATPase, C-terminal domain"/>
    <property type="match status" value="1"/>
</dbReference>
<reference evidence="12" key="1">
    <citation type="submission" date="2019-06" db="EMBL/GenBank/DDBJ databases">
        <title>A comparative analysis of the Nautiliaceae.</title>
        <authorList>
            <person name="Grosche A."/>
            <person name="Smedile F."/>
            <person name="Vetriani C."/>
        </authorList>
    </citation>
    <scope>NUCLEOTIDE SEQUENCE</scope>
    <source>
        <strain evidence="12">TB6</strain>
    </source>
</reference>
<evidence type="ECO:0000256" key="7">
    <source>
        <dbReference type="ARBA" id="ARBA00022777"/>
    </source>
</evidence>
<evidence type="ECO:0000256" key="4">
    <source>
        <dbReference type="ARBA" id="ARBA00022553"/>
    </source>
</evidence>
<dbReference type="GO" id="GO:0016301">
    <property type="term" value="F:kinase activity"/>
    <property type="evidence" value="ECO:0007669"/>
    <property type="project" value="UniProtKB-KW"/>
</dbReference>
<dbReference type="Proteomes" id="UP000298805">
    <property type="component" value="Chromosome"/>
</dbReference>
<feature type="transmembrane region" description="Helical" evidence="10">
    <location>
        <begin position="136"/>
        <end position="159"/>
    </location>
</feature>
<sequence length="371" mass="43788">MLAEKKSLKRFLLVYILSTMFLIAVGEWFYYKLALHSVIKNDIMTIQKELSNFLKDKKFKLLIDRQVPFKIDDTKYAVFVNGEFMYGDFNKNINEPFLVKDNKLYYKKILFKRWGKIEIIFEKSIKKEVENIKKELLVFAVFAFLFVCIIAFILGKIFLRPMRDVINNLESFIRDTTHEMNTPISVILSNIEILKMKNVPSKELKRIENAAFRLSKIFKDLTFVRLHHQQKRDIVKVDLAEFIQNRLVMFETQIENKNIKIIKNLHNEIIEIDKEDLTRLIDNILSNAIKYSSPNKEIFINLKDGVFSVVNEGEIKNLKEITKKFVRENSSEGGFGLGLFIVKEICKRYGFDFEIKNQENFVKVSINFKSE</sequence>
<dbReference type="InterPro" id="IPR003661">
    <property type="entry name" value="HisK_dim/P_dom"/>
</dbReference>
<name>A0ABX5THT3_9BACT</name>
<keyword evidence="6 10" id="KW-0812">Transmembrane</keyword>
<evidence type="ECO:0000256" key="10">
    <source>
        <dbReference type="SAM" id="Phobius"/>
    </source>
</evidence>
<dbReference type="InterPro" id="IPR036890">
    <property type="entry name" value="HATPase_C_sf"/>
</dbReference>
<dbReference type="EMBL" id="CP027432">
    <property type="protein sequence ID" value="QCI28012.1"/>
    <property type="molecule type" value="Genomic_DNA"/>
</dbReference>
<dbReference type="EC" id="2.7.13.3" evidence="3"/>
<keyword evidence="4" id="KW-0597">Phosphoprotein</keyword>
<evidence type="ECO:0000313" key="12">
    <source>
        <dbReference type="EMBL" id="QCI28012.1"/>
    </source>
</evidence>
<evidence type="ECO:0000256" key="9">
    <source>
        <dbReference type="ARBA" id="ARBA00023136"/>
    </source>
</evidence>
<evidence type="ECO:0000256" key="3">
    <source>
        <dbReference type="ARBA" id="ARBA00012438"/>
    </source>
</evidence>
<comment type="catalytic activity">
    <reaction evidence="1">
        <text>ATP + protein L-histidine = ADP + protein N-phospho-L-histidine.</text>
        <dbReference type="EC" id="2.7.13.3"/>
    </reaction>
</comment>
<evidence type="ECO:0000256" key="1">
    <source>
        <dbReference type="ARBA" id="ARBA00000085"/>
    </source>
</evidence>
<evidence type="ECO:0000313" key="13">
    <source>
        <dbReference type="Proteomes" id="UP000298805"/>
    </source>
</evidence>
<gene>
    <name evidence="12" type="ORF">C6V80_03245</name>
</gene>
<proteinExistence type="predicted"/>
<dbReference type="InterPro" id="IPR036097">
    <property type="entry name" value="HisK_dim/P_sf"/>
</dbReference>
<dbReference type="PANTHER" id="PTHR45528:SF8">
    <property type="entry name" value="HISTIDINE KINASE"/>
    <property type="match status" value="1"/>
</dbReference>
<feature type="transmembrane region" description="Helical" evidence="10">
    <location>
        <begin position="12"/>
        <end position="31"/>
    </location>
</feature>
<organism evidence="12 13">
    <name type="scientific">Caminibacter pacificus</name>
    <dbReference type="NCBI Taxonomy" id="1424653"/>
    <lineage>
        <taxon>Bacteria</taxon>
        <taxon>Pseudomonadati</taxon>
        <taxon>Campylobacterota</taxon>
        <taxon>Epsilonproteobacteria</taxon>
        <taxon>Nautiliales</taxon>
        <taxon>Nautiliaceae</taxon>
        <taxon>Caminibacter</taxon>
    </lineage>
</organism>
<protein>
    <recommendedName>
        <fullName evidence="3">histidine kinase</fullName>
        <ecNumber evidence="3">2.7.13.3</ecNumber>
    </recommendedName>
</protein>
<evidence type="ECO:0000256" key="6">
    <source>
        <dbReference type="ARBA" id="ARBA00022692"/>
    </source>
</evidence>
<keyword evidence="9 10" id="KW-0472">Membrane</keyword>
<dbReference type="InterPro" id="IPR003594">
    <property type="entry name" value="HATPase_dom"/>
</dbReference>
<dbReference type="Pfam" id="PF00512">
    <property type="entry name" value="HisKA"/>
    <property type="match status" value="1"/>
</dbReference>
<keyword evidence="8 10" id="KW-1133">Transmembrane helix</keyword>
<dbReference type="InterPro" id="IPR005467">
    <property type="entry name" value="His_kinase_dom"/>
</dbReference>
<dbReference type="Gene3D" id="1.10.287.130">
    <property type="match status" value="1"/>
</dbReference>
<dbReference type="Pfam" id="PF02518">
    <property type="entry name" value="HATPase_c"/>
    <property type="match status" value="1"/>
</dbReference>
<dbReference type="SUPFAM" id="SSF47384">
    <property type="entry name" value="Homodimeric domain of signal transducing histidine kinase"/>
    <property type="match status" value="1"/>
</dbReference>
<dbReference type="PROSITE" id="PS50109">
    <property type="entry name" value="HIS_KIN"/>
    <property type="match status" value="1"/>
</dbReference>
<keyword evidence="5" id="KW-0808">Transferase</keyword>
<dbReference type="RefSeq" id="WP_123352194.1">
    <property type="nucleotide sequence ID" value="NZ_CP027432.2"/>
</dbReference>
<dbReference type="SUPFAM" id="SSF55874">
    <property type="entry name" value="ATPase domain of HSP90 chaperone/DNA topoisomerase II/histidine kinase"/>
    <property type="match status" value="1"/>
</dbReference>
<dbReference type="InterPro" id="IPR050398">
    <property type="entry name" value="HssS/ArlS-like"/>
</dbReference>
<dbReference type="SMART" id="SM00387">
    <property type="entry name" value="HATPase_c"/>
    <property type="match status" value="1"/>
</dbReference>
<evidence type="ECO:0000259" key="11">
    <source>
        <dbReference type="PROSITE" id="PS50109"/>
    </source>
</evidence>